<accession>A0A328ALS4</accession>
<name>A0A328ALS4_9CAUL</name>
<organism evidence="2 3">
    <name type="scientific">Phenylobacterium soli</name>
    <dbReference type="NCBI Taxonomy" id="2170551"/>
    <lineage>
        <taxon>Bacteria</taxon>
        <taxon>Pseudomonadati</taxon>
        <taxon>Pseudomonadota</taxon>
        <taxon>Alphaproteobacteria</taxon>
        <taxon>Caulobacterales</taxon>
        <taxon>Caulobacteraceae</taxon>
        <taxon>Phenylobacterium</taxon>
    </lineage>
</organism>
<evidence type="ECO:0000313" key="2">
    <source>
        <dbReference type="EMBL" id="RAK54374.1"/>
    </source>
</evidence>
<proteinExistence type="predicted"/>
<dbReference type="SMART" id="SM01126">
    <property type="entry name" value="DDE_Tnp_IS1595"/>
    <property type="match status" value="1"/>
</dbReference>
<sequence>MSILSAPHFHNEKAAYAYIEARVWPEGPVCPHCGCFGRIYELKGKSTRIGVRKCGDCRKPFTVKVGTIFESSHVPLRYWLQAMFLMASSKKGISANQLHRTLGVTLKTAWFMAHRIREAMRDGDLAPFGHEGSPVEVDETYIGREPGEPVTKGGNHKMKVLSLVDRASGRARSHVLDYVTAKTVGEIVATNLSREAILMTDEARHYVKIGENYAGHGHTNHAAGEYVSRFNPLVHTNTVEGYFSIFKRGMRGVYQHCAKRHLHRYLAEFDFRYSNRVALGIGDAARADIALRGIVGKRLTYQTARGQA</sequence>
<evidence type="ECO:0000259" key="1">
    <source>
        <dbReference type="SMART" id="SM01126"/>
    </source>
</evidence>
<reference evidence="3" key="1">
    <citation type="submission" date="2018-05" db="EMBL/GenBank/DDBJ databases">
        <authorList>
            <person name="Li X."/>
        </authorList>
    </citation>
    <scope>NUCLEOTIDE SEQUENCE [LARGE SCALE GENOMIC DNA]</scope>
    <source>
        <strain evidence="3">LX32</strain>
    </source>
</reference>
<dbReference type="OrthoDB" id="271821at2"/>
<dbReference type="Proteomes" id="UP000249254">
    <property type="component" value="Unassembled WGS sequence"/>
</dbReference>
<dbReference type="Pfam" id="PF12760">
    <property type="entry name" value="Zn_ribbon_IS1595"/>
    <property type="match status" value="1"/>
</dbReference>
<dbReference type="Pfam" id="PF12762">
    <property type="entry name" value="DDE_Tnp_IS1595"/>
    <property type="match status" value="1"/>
</dbReference>
<dbReference type="EMBL" id="QFYQ01000001">
    <property type="protein sequence ID" value="RAK54374.1"/>
    <property type="molecule type" value="Genomic_DNA"/>
</dbReference>
<evidence type="ECO:0000313" key="3">
    <source>
        <dbReference type="Proteomes" id="UP000249254"/>
    </source>
</evidence>
<feature type="domain" description="ISXO2-like transposase" evidence="1">
    <location>
        <begin position="127"/>
        <end position="274"/>
    </location>
</feature>
<dbReference type="InterPro" id="IPR024445">
    <property type="entry name" value="Tnp_ISXO2-like"/>
</dbReference>
<protein>
    <submittedName>
        <fullName evidence="2">IS1595 family transposase</fullName>
    </submittedName>
</protein>
<dbReference type="AlphaFoldDB" id="A0A328ALS4"/>
<dbReference type="InterPro" id="IPR024442">
    <property type="entry name" value="Transposase_Zn_ribbon"/>
</dbReference>
<dbReference type="NCBIfam" id="NF033547">
    <property type="entry name" value="transpos_IS1595"/>
    <property type="match status" value="1"/>
</dbReference>
<comment type="caution">
    <text evidence="2">The sequence shown here is derived from an EMBL/GenBank/DDBJ whole genome shotgun (WGS) entry which is preliminary data.</text>
</comment>
<dbReference type="RefSeq" id="WP_111528125.1">
    <property type="nucleotide sequence ID" value="NZ_JBHRSG010000004.1"/>
</dbReference>
<keyword evidence="3" id="KW-1185">Reference proteome</keyword>
<gene>
    <name evidence="2" type="ORF">DJ017_07485</name>
</gene>